<comment type="caution">
    <text evidence="3">The sequence shown here is derived from an EMBL/GenBank/DDBJ whole genome shotgun (WGS) entry which is preliminary data.</text>
</comment>
<sequence length="252" mass="28783">MKLRKHRWPLLSIPLLFTFFVTACSELDADADEQAEAASDDWVESELESMDSNLKDVEGRVDTLADEVELLSEGRTFYDVQSHYHAFDEIEFLYERGTINGYRDGNFRPGNEISRGQTAAMIDRELNLSIPDNYELQVTDVSSSNEYYDELRAMEYHGIMNGHKGEMQPNAPLKRSQMARVLVRAMPEKIPEASSHHLFTDMNENTSGYVEVNRIADANITTTIESAFRPNEATSRAQFALFMARTTEESFR</sequence>
<feature type="domain" description="SLH" evidence="2">
    <location>
        <begin position="137"/>
        <end position="196"/>
    </location>
</feature>
<keyword evidence="1" id="KW-0732">Signal</keyword>
<accession>A0A841PRF5</accession>
<dbReference type="PROSITE" id="PS51272">
    <property type="entry name" value="SLH"/>
    <property type="match status" value="2"/>
</dbReference>
<protein>
    <recommendedName>
        <fullName evidence="2">SLH domain-containing protein</fullName>
    </recommendedName>
</protein>
<gene>
    <name evidence="3" type="ORF">HNR44_002377</name>
</gene>
<evidence type="ECO:0000313" key="3">
    <source>
        <dbReference type="EMBL" id="MBB6450394.1"/>
    </source>
</evidence>
<dbReference type="PROSITE" id="PS51257">
    <property type="entry name" value="PROKAR_LIPOPROTEIN"/>
    <property type="match status" value="1"/>
</dbReference>
<dbReference type="RefSeq" id="WP_184404446.1">
    <property type="nucleotide sequence ID" value="NZ_JACHHJ010000003.1"/>
</dbReference>
<dbReference type="Pfam" id="PF00395">
    <property type="entry name" value="SLH"/>
    <property type="match status" value="3"/>
</dbReference>
<evidence type="ECO:0000259" key="2">
    <source>
        <dbReference type="PROSITE" id="PS51272"/>
    </source>
</evidence>
<dbReference type="Proteomes" id="UP000568839">
    <property type="component" value="Unassembled WGS sequence"/>
</dbReference>
<proteinExistence type="predicted"/>
<feature type="chain" id="PRO_5039607023" description="SLH domain-containing protein" evidence="1">
    <location>
        <begin position="24"/>
        <end position="252"/>
    </location>
</feature>
<dbReference type="PANTHER" id="PTHR43308">
    <property type="entry name" value="OUTER MEMBRANE PROTEIN ALPHA-RELATED"/>
    <property type="match status" value="1"/>
</dbReference>
<keyword evidence="4" id="KW-1185">Reference proteome</keyword>
<evidence type="ECO:0000313" key="4">
    <source>
        <dbReference type="Proteomes" id="UP000568839"/>
    </source>
</evidence>
<dbReference type="AlphaFoldDB" id="A0A841PRF5"/>
<feature type="signal peptide" evidence="1">
    <location>
        <begin position="1"/>
        <end position="23"/>
    </location>
</feature>
<dbReference type="EMBL" id="JACHHJ010000003">
    <property type="protein sequence ID" value="MBB6450394.1"/>
    <property type="molecule type" value="Genomic_DNA"/>
</dbReference>
<organism evidence="3 4">
    <name type="scientific">Geomicrobium halophilum</name>
    <dbReference type="NCBI Taxonomy" id="549000"/>
    <lineage>
        <taxon>Bacteria</taxon>
        <taxon>Bacillati</taxon>
        <taxon>Bacillota</taxon>
        <taxon>Bacilli</taxon>
        <taxon>Bacillales</taxon>
        <taxon>Geomicrobium</taxon>
    </lineage>
</organism>
<evidence type="ECO:0000256" key="1">
    <source>
        <dbReference type="SAM" id="SignalP"/>
    </source>
</evidence>
<reference evidence="3 4" key="1">
    <citation type="submission" date="2020-08" db="EMBL/GenBank/DDBJ databases">
        <title>Genomic Encyclopedia of Type Strains, Phase IV (KMG-IV): sequencing the most valuable type-strain genomes for metagenomic binning, comparative biology and taxonomic classification.</title>
        <authorList>
            <person name="Goeker M."/>
        </authorList>
    </citation>
    <scope>NUCLEOTIDE SEQUENCE [LARGE SCALE GENOMIC DNA]</scope>
    <source>
        <strain evidence="3 4">DSM 21769</strain>
    </source>
</reference>
<name>A0A841PRF5_9BACL</name>
<feature type="domain" description="SLH" evidence="2">
    <location>
        <begin position="73"/>
        <end position="136"/>
    </location>
</feature>
<dbReference type="InterPro" id="IPR051465">
    <property type="entry name" value="Cell_Envelope_Struct_Comp"/>
</dbReference>
<dbReference type="InterPro" id="IPR001119">
    <property type="entry name" value="SLH_dom"/>
</dbReference>